<comment type="caution">
    <text evidence="3">The sequence shown here is derived from an EMBL/GenBank/DDBJ whole genome shotgun (WGS) entry which is preliminary data.</text>
</comment>
<gene>
    <name evidence="3" type="ORF">J5Y05_22685</name>
</gene>
<feature type="signal peptide" evidence="2">
    <location>
        <begin position="1"/>
        <end position="28"/>
    </location>
</feature>
<name>A0A940XJ09_9ACTN</name>
<protein>
    <recommendedName>
        <fullName evidence="5">PASTA domain-containing protein</fullName>
    </recommendedName>
</protein>
<keyword evidence="4" id="KW-1185">Reference proteome</keyword>
<organism evidence="3 4">
    <name type="scientific">Streptomyces tagetis</name>
    <dbReference type="NCBI Taxonomy" id="2820809"/>
    <lineage>
        <taxon>Bacteria</taxon>
        <taxon>Bacillati</taxon>
        <taxon>Actinomycetota</taxon>
        <taxon>Actinomycetes</taxon>
        <taxon>Kitasatosporales</taxon>
        <taxon>Streptomycetaceae</taxon>
        <taxon>Streptomyces</taxon>
    </lineage>
</organism>
<dbReference type="RefSeq" id="WP_210874904.1">
    <property type="nucleotide sequence ID" value="NZ_JAGPNL010000007.1"/>
</dbReference>
<evidence type="ECO:0008006" key="5">
    <source>
        <dbReference type="Google" id="ProtNLM"/>
    </source>
</evidence>
<accession>A0A940XJ09</accession>
<evidence type="ECO:0000256" key="1">
    <source>
        <dbReference type="SAM" id="MobiDB-lite"/>
    </source>
</evidence>
<sequence>MPVHRRVRGGRGAVTAAALMAASALALAGCGGGSGGVPAADARPADATVSATPVIETPEPEPEETTETPTPTPTPTVERLTDQTGATVGTATAAARSAGLDYAVYLQGTGLSLDGGGTRASSWGAGEKVCGQVDDPEDANPAYDVAFTVPRDGRDCAGKALYTPPPAKPAGTGGTTGGSTGGGTGGSTGGGTGGSTGGTTGGGSGTTRNCAITSPAGNCYADGQFCANRHHGMSTYGRGGEYLTCQRDGAGRWRWSDGVPG</sequence>
<dbReference type="Proteomes" id="UP000677875">
    <property type="component" value="Unassembled WGS sequence"/>
</dbReference>
<reference evidence="3" key="1">
    <citation type="submission" date="2021-04" db="EMBL/GenBank/DDBJ databases">
        <title>Genome seq and assembly of Streptomyces sp. RG38.</title>
        <authorList>
            <person name="Chhetri G."/>
        </authorList>
    </citation>
    <scope>NUCLEOTIDE SEQUENCE</scope>
    <source>
        <strain evidence="3">RG38</strain>
    </source>
</reference>
<feature type="region of interest" description="Disordered" evidence="1">
    <location>
        <begin position="157"/>
        <end position="203"/>
    </location>
</feature>
<dbReference type="AlphaFoldDB" id="A0A940XJ09"/>
<evidence type="ECO:0000313" key="4">
    <source>
        <dbReference type="Proteomes" id="UP000677875"/>
    </source>
</evidence>
<dbReference type="PROSITE" id="PS51257">
    <property type="entry name" value="PROKAR_LIPOPROTEIN"/>
    <property type="match status" value="1"/>
</dbReference>
<evidence type="ECO:0000313" key="3">
    <source>
        <dbReference type="EMBL" id="MBQ0829275.1"/>
    </source>
</evidence>
<feature type="compositionally biased region" description="Gly residues" evidence="1">
    <location>
        <begin position="171"/>
        <end position="203"/>
    </location>
</feature>
<feature type="region of interest" description="Disordered" evidence="1">
    <location>
        <begin position="32"/>
        <end position="79"/>
    </location>
</feature>
<feature type="chain" id="PRO_5039256440" description="PASTA domain-containing protein" evidence="2">
    <location>
        <begin position="29"/>
        <end position="261"/>
    </location>
</feature>
<keyword evidence="2" id="KW-0732">Signal</keyword>
<proteinExistence type="predicted"/>
<evidence type="ECO:0000256" key="2">
    <source>
        <dbReference type="SAM" id="SignalP"/>
    </source>
</evidence>
<dbReference type="EMBL" id="JAGPNL010000007">
    <property type="protein sequence ID" value="MBQ0829275.1"/>
    <property type="molecule type" value="Genomic_DNA"/>
</dbReference>